<evidence type="ECO:0000313" key="7">
    <source>
        <dbReference type="EMBL" id="KYZ75819.1"/>
    </source>
</evidence>
<comment type="subcellular location">
    <subcellularLocation>
        <location evidence="1">Cell membrane</location>
        <topology evidence="1">Multi-pass membrane protein</topology>
    </subcellularLocation>
</comment>
<organism evidence="7 8">
    <name type="scientific">Anaerosporomusa subterranea</name>
    <dbReference type="NCBI Taxonomy" id="1794912"/>
    <lineage>
        <taxon>Bacteria</taxon>
        <taxon>Bacillati</taxon>
        <taxon>Bacillota</taxon>
        <taxon>Negativicutes</taxon>
        <taxon>Acetonemataceae</taxon>
        <taxon>Anaerosporomusa</taxon>
    </lineage>
</organism>
<evidence type="ECO:0000313" key="8">
    <source>
        <dbReference type="Proteomes" id="UP000076268"/>
    </source>
</evidence>
<feature type="transmembrane region" description="Helical" evidence="6">
    <location>
        <begin position="82"/>
        <end position="104"/>
    </location>
</feature>
<name>A0A154BPI9_ANASB</name>
<reference evidence="7 8" key="1">
    <citation type="submission" date="2016-02" db="EMBL/GenBank/DDBJ databases">
        <title>Anaerosporomusa subterraneum gen. nov., sp. nov., a spore-forming obligate anaerobe isolated from saprolite.</title>
        <authorList>
            <person name="Choi J.K."/>
            <person name="Shah M."/>
            <person name="Yee N."/>
        </authorList>
    </citation>
    <scope>NUCLEOTIDE SEQUENCE [LARGE SCALE GENOMIC DNA]</scope>
    <source>
        <strain evidence="7 8">RU4</strain>
    </source>
</reference>
<keyword evidence="8" id="KW-1185">Reference proteome</keyword>
<dbReference type="GO" id="GO:0005886">
    <property type="term" value="C:plasma membrane"/>
    <property type="evidence" value="ECO:0007669"/>
    <property type="project" value="UniProtKB-SubCell"/>
</dbReference>
<gene>
    <name evidence="7" type="ORF">AXX12_11520</name>
</gene>
<feature type="transmembrane region" description="Helical" evidence="6">
    <location>
        <begin position="29"/>
        <end position="52"/>
    </location>
</feature>
<dbReference type="CDD" id="cd06581">
    <property type="entry name" value="TM_PBP1_LivM_like"/>
    <property type="match status" value="1"/>
</dbReference>
<dbReference type="RefSeq" id="WP_066243656.1">
    <property type="nucleotide sequence ID" value="NZ_LSGP01000020.1"/>
</dbReference>
<evidence type="ECO:0000256" key="6">
    <source>
        <dbReference type="SAM" id="Phobius"/>
    </source>
</evidence>
<dbReference type="OrthoDB" id="9789927at2"/>
<dbReference type="Proteomes" id="UP000076268">
    <property type="component" value="Unassembled WGS sequence"/>
</dbReference>
<keyword evidence="3 6" id="KW-0812">Transmembrane</keyword>
<evidence type="ECO:0000256" key="4">
    <source>
        <dbReference type="ARBA" id="ARBA00022989"/>
    </source>
</evidence>
<dbReference type="Pfam" id="PF02653">
    <property type="entry name" value="BPD_transp_2"/>
    <property type="match status" value="1"/>
</dbReference>
<keyword evidence="4 6" id="KW-1133">Transmembrane helix</keyword>
<dbReference type="STRING" id="1794912.AXX12_11520"/>
<feature type="transmembrane region" description="Helical" evidence="6">
    <location>
        <begin position="247"/>
        <end position="273"/>
    </location>
</feature>
<feature type="transmembrane region" description="Helical" evidence="6">
    <location>
        <begin position="208"/>
        <end position="227"/>
    </location>
</feature>
<accession>A0A154BPI9</accession>
<feature type="transmembrane region" description="Helical" evidence="6">
    <location>
        <begin position="158"/>
        <end position="177"/>
    </location>
</feature>
<dbReference type="InterPro" id="IPR001851">
    <property type="entry name" value="ABC_transp_permease"/>
</dbReference>
<evidence type="ECO:0000256" key="2">
    <source>
        <dbReference type="ARBA" id="ARBA00022475"/>
    </source>
</evidence>
<dbReference type="GO" id="GO:0015658">
    <property type="term" value="F:branched-chain amino acid transmembrane transporter activity"/>
    <property type="evidence" value="ECO:0007669"/>
    <property type="project" value="InterPro"/>
</dbReference>
<keyword evidence="5 6" id="KW-0472">Membrane</keyword>
<dbReference type="InterPro" id="IPR043428">
    <property type="entry name" value="LivM-like"/>
</dbReference>
<evidence type="ECO:0000256" key="3">
    <source>
        <dbReference type="ARBA" id="ARBA00022692"/>
    </source>
</evidence>
<comment type="caution">
    <text evidence="7">The sequence shown here is derived from an EMBL/GenBank/DDBJ whole genome shotgun (WGS) entry which is preliminary data.</text>
</comment>
<feature type="transmembrane region" description="Helical" evidence="6">
    <location>
        <begin position="294"/>
        <end position="315"/>
    </location>
</feature>
<evidence type="ECO:0008006" key="9">
    <source>
        <dbReference type="Google" id="ProtNLM"/>
    </source>
</evidence>
<keyword evidence="2" id="KW-1003">Cell membrane</keyword>
<evidence type="ECO:0000256" key="1">
    <source>
        <dbReference type="ARBA" id="ARBA00004651"/>
    </source>
</evidence>
<dbReference type="PANTHER" id="PTHR30482">
    <property type="entry name" value="HIGH-AFFINITY BRANCHED-CHAIN AMINO ACID TRANSPORT SYSTEM PERMEASE"/>
    <property type="match status" value="1"/>
</dbReference>
<sequence>MKRYLRWLLLLIVILLPQAVPYFTEPSYYFYLIDLMGIFAIGALGLGLLIGFAGQISMGHAAFTAIGAFFCGFTTLKLGWSFWLALPLSSLVAGLAGYALGFPALRLSGQYLAIATLGFGVAVPQILVKWETVSGGFDGLKPAAPLLFGYKLSAEEDYFYLVLVCLVIAVWLAKNIVNSRTGRAFIAVRDSETAAQAMGINLTHYKTLAFALSAAYAGLAGGLYAHLVRFIGATDFHLGMSVNYLTMIVVGGLVSIPGFVAGAGFIVALPHVLNSVSRGFPAGMKAVAQNLPQVLTGVILILVVLYLPRGLVQIWSSLSERLKFRRIAGEGEKSSCR</sequence>
<proteinExistence type="predicted"/>
<evidence type="ECO:0000256" key="5">
    <source>
        <dbReference type="ARBA" id="ARBA00023136"/>
    </source>
</evidence>
<feature type="transmembrane region" description="Helical" evidence="6">
    <location>
        <begin position="59"/>
        <end position="76"/>
    </location>
</feature>
<feature type="transmembrane region" description="Helical" evidence="6">
    <location>
        <begin position="111"/>
        <end position="128"/>
    </location>
</feature>
<dbReference type="PANTHER" id="PTHR30482:SF10">
    <property type="entry name" value="HIGH-AFFINITY BRANCHED-CHAIN AMINO ACID TRANSPORT PROTEIN BRAE"/>
    <property type="match status" value="1"/>
</dbReference>
<protein>
    <recommendedName>
        <fullName evidence="9">ABC transporter permease</fullName>
    </recommendedName>
</protein>
<dbReference type="AlphaFoldDB" id="A0A154BPI9"/>
<dbReference type="EMBL" id="LSGP01000020">
    <property type="protein sequence ID" value="KYZ75819.1"/>
    <property type="molecule type" value="Genomic_DNA"/>
</dbReference>